<comment type="caution">
    <text evidence="2">The sequence shown here is derived from an EMBL/GenBank/DDBJ whole genome shotgun (WGS) entry which is preliminary data.</text>
</comment>
<dbReference type="EMBL" id="JAYMGO010000014">
    <property type="protein sequence ID" value="KAL1261297.1"/>
    <property type="molecule type" value="Genomic_DNA"/>
</dbReference>
<dbReference type="Proteomes" id="UP001558613">
    <property type="component" value="Unassembled WGS sequence"/>
</dbReference>
<dbReference type="Gene3D" id="2.40.50.90">
    <property type="match status" value="1"/>
</dbReference>
<dbReference type="SUPFAM" id="SSF63748">
    <property type="entry name" value="Tudor/PWWP/MBT"/>
    <property type="match status" value="1"/>
</dbReference>
<keyword evidence="3" id="KW-1185">Reference proteome</keyword>
<dbReference type="InterPro" id="IPR035437">
    <property type="entry name" value="SNase_OB-fold_sf"/>
</dbReference>
<name>A0ABR3MBM2_9TELE</name>
<evidence type="ECO:0000313" key="2">
    <source>
        <dbReference type="EMBL" id="KAL1261297.1"/>
    </source>
</evidence>
<evidence type="ECO:0000313" key="3">
    <source>
        <dbReference type="Proteomes" id="UP001558613"/>
    </source>
</evidence>
<sequence>MNHQLVMVWFVKQEMWSRGQIIRICQMSHRPNSRDRTDIKVEVRRVDYGDVVFVSLWDVKELCGESASIPVQALQVRPVIGETWSFEAISWFKSTVQNKTLYARLYPEEGQVLVELFMEKGKIGAMRRTFPSWLTIPRKLLNSLMFDGSGISWTAAVLAGSGCTPETDMACIVLLLRTPPHEIQICGQEWKRNAPWGFKGKWDRTWACVINACDKTQFGDGRTDTLSGPNLESGALSGLYLGSGSGSRMCTTTLGGATSGKTTVVCGTQTHRMAIVITGEETLSFEVISWFKSKVLFELFMKKIGAMRRGDALSLRLAHYRFAIHKCNKPRGLKRIGKVSENIDWETCQNKYTEILDRFKEQCPADDVAFPHSKDDLTKQREEGMEEQYSCTLNSVNRSGVVLQPSPPLITIQNKRHKQQQQQHQR</sequence>
<gene>
    <name evidence="2" type="ORF">QQF64_006562</name>
</gene>
<feature type="compositionally biased region" description="Basic residues" evidence="1">
    <location>
        <begin position="414"/>
        <end position="426"/>
    </location>
</feature>
<dbReference type="Gene3D" id="2.30.30.140">
    <property type="match status" value="1"/>
</dbReference>
<reference evidence="2 3" key="1">
    <citation type="submission" date="2023-09" db="EMBL/GenBank/DDBJ databases">
        <authorList>
            <person name="Wang M."/>
        </authorList>
    </citation>
    <scope>NUCLEOTIDE SEQUENCE [LARGE SCALE GENOMIC DNA]</scope>
    <source>
        <strain evidence="2">GT-2023</strain>
        <tissue evidence="2">Liver</tissue>
    </source>
</reference>
<feature type="region of interest" description="Disordered" evidence="1">
    <location>
        <begin position="404"/>
        <end position="426"/>
    </location>
</feature>
<evidence type="ECO:0000256" key="1">
    <source>
        <dbReference type="SAM" id="MobiDB-lite"/>
    </source>
</evidence>
<protein>
    <submittedName>
        <fullName evidence="2">Uncharacterized protein</fullName>
    </submittedName>
</protein>
<dbReference type="CDD" id="cd20379">
    <property type="entry name" value="Tudor_dTUD-like"/>
    <property type="match status" value="1"/>
</dbReference>
<accession>A0ABR3MBM2</accession>
<organism evidence="2 3">
    <name type="scientific">Cirrhinus molitorella</name>
    <name type="common">mud carp</name>
    <dbReference type="NCBI Taxonomy" id="172907"/>
    <lineage>
        <taxon>Eukaryota</taxon>
        <taxon>Metazoa</taxon>
        <taxon>Chordata</taxon>
        <taxon>Craniata</taxon>
        <taxon>Vertebrata</taxon>
        <taxon>Euteleostomi</taxon>
        <taxon>Actinopterygii</taxon>
        <taxon>Neopterygii</taxon>
        <taxon>Teleostei</taxon>
        <taxon>Ostariophysi</taxon>
        <taxon>Cypriniformes</taxon>
        <taxon>Cyprinidae</taxon>
        <taxon>Labeoninae</taxon>
        <taxon>Labeonini</taxon>
        <taxon>Cirrhinus</taxon>
    </lineage>
</organism>
<proteinExistence type="predicted"/>